<evidence type="ECO:0000313" key="13">
    <source>
        <dbReference type="EMBL" id="CAI2387516.1"/>
    </source>
</evidence>
<dbReference type="Gene3D" id="3.40.140.10">
    <property type="entry name" value="Cytidine Deaminase, domain 2"/>
    <property type="match status" value="1"/>
</dbReference>
<dbReference type="AlphaFoldDB" id="A0AAD2DCR1"/>
<dbReference type="InterPro" id="IPR002125">
    <property type="entry name" value="CMP_dCMP_dom"/>
</dbReference>
<proteinExistence type="inferred from homology"/>
<keyword evidence="6" id="KW-0313">Glucose metabolism</keyword>
<comment type="caution">
    <text evidence="13">The sequence shown here is derived from an EMBL/GenBank/DDBJ whole genome shotgun (WGS) entry which is preliminary data.</text>
</comment>
<dbReference type="PROSITE" id="PS00710">
    <property type="entry name" value="PGM_PMM"/>
    <property type="match status" value="1"/>
</dbReference>
<evidence type="ECO:0000256" key="8">
    <source>
        <dbReference type="ARBA" id="ARBA00022723"/>
    </source>
</evidence>
<dbReference type="InterPro" id="IPR005845">
    <property type="entry name" value="A-D-PHexomutase_a/b/a-II"/>
</dbReference>
<keyword evidence="11" id="KW-0119">Carbohydrate metabolism</keyword>
<dbReference type="GO" id="GO:0006166">
    <property type="term" value="P:purine ribonucleoside salvage"/>
    <property type="evidence" value="ECO:0007669"/>
    <property type="project" value="TreeGrafter"/>
</dbReference>
<dbReference type="PROSITE" id="PS51747">
    <property type="entry name" value="CYT_DCMP_DEAMINASES_2"/>
    <property type="match status" value="1"/>
</dbReference>
<dbReference type="Pfam" id="PF08211">
    <property type="entry name" value="dCMP_cyt_deam_2"/>
    <property type="match status" value="1"/>
</dbReference>
<dbReference type="Proteomes" id="UP001295684">
    <property type="component" value="Unassembled WGS sequence"/>
</dbReference>
<keyword evidence="9" id="KW-0460">Magnesium</keyword>
<dbReference type="SUPFAM" id="SSF53927">
    <property type="entry name" value="Cytidine deaminase-like"/>
    <property type="match status" value="1"/>
</dbReference>
<keyword evidence="10" id="KW-0413">Isomerase</keyword>
<comment type="subunit">
    <text evidence="4">Homodimer.</text>
</comment>
<dbReference type="Pfam" id="PF02878">
    <property type="entry name" value="PGM_PMM_I"/>
    <property type="match status" value="1"/>
</dbReference>
<evidence type="ECO:0000256" key="9">
    <source>
        <dbReference type="ARBA" id="ARBA00022842"/>
    </source>
</evidence>
<name>A0AAD2DCR1_EUPCR</name>
<keyword evidence="14" id="KW-1185">Reference proteome</keyword>
<organism evidence="13 14">
    <name type="scientific">Euplotes crassus</name>
    <dbReference type="NCBI Taxonomy" id="5936"/>
    <lineage>
        <taxon>Eukaryota</taxon>
        <taxon>Sar</taxon>
        <taxon>Alveolata</taxon>
        <taxon>Ciliophora</taxon>
        <taxon>Intramacronucleata</taxon>
        <taxon>Spirotrichea</taxon>
        <taxon>Hypotrichia</taxon>
        <taxon>Euplotida</taxon>
        <taxon>Euplotidae</taxon>
        <taxon>Moneuplotes</taxon>
    </lineage>
</organism>
<dbReference type="GO" id="GO:0000287">
    <property type="term" value="F:magnesium ion binding"/>
    <property type="evidence" value="ECO:0007669"/>
    <property type="project" value="InterPro"/>
</dbReference>
<evidence type="ECO:0000256" key="10">
    <source>
        <dbReference type="ARBA" id="ARBA00023235"/>
    </source>
</evidence>
<comment type="similarity">
    <text evidence="3">Belongs to the phosphohexose mutase family.</text>
</comment>
<dbReference type="CDD" id="cd05799">
    <property type="entry name" value="PGM2"/>
    <property type="match status" value="1"/>
</dbReference>
<dbReference type="SUPFAM" id="SSF53738">
    <property type="entry name" value="Phosphoglucomutase, first 3 domains"/>
    <property type="match status" value="3"/>
</dbReference>
<evidence type="ECO:0000256" key="1">
    <source>
        <dbReference type="ARBA" id="ARBA00001946"/>
    </source>
</evidence>
<dbReference type="PANTHER" id="PTHR45745:SF1">
    <property type="entry name" value="PHOSPHOGLUCOMUTASE 2B-RELATED"/>
    <property type="match status" value="1"/>
</dbReference>
<keyword evidence="7" id="KW-0597">Phosphoprotein</keyword>
<dbReference type="Gene3D" id="3.30.310.50">
    <property type="entry name" value="Alpha-D-phosphohexomutase, C-terminal domain"/>
    <property type="match status" value="1"/>
</dbReference>
<evidence type="ECO:0000259" key="12">
    <source>
        <dbReference type="PROSITE" id="PS51747"/>
    </source>
</evidence>
<dbReference type="GO" id="GO:0008973">
    <property type="term" value="F:phosphopentomutase activity"/>
    <property type="evidence" value="ECO:0007669"/>
    <property type="project" value="TreeGrafter"/>
</dbReference>
<dbReference type="EMBL" id="CAMPGE010030021">
    <property type="protein sequence ID" value="CAI2387516.1"/>
    <property type="molecule type" value="Genomic_DNA"/>
</dbReference>
<feature type="domain" description="CMP/dCMP-type deaminase" evidence="12">
    <location>
        <begin position="21"/>
        <end position="150"/>
    </location>
</feature>
<dbReference type="InterPro" id="IPR036900">
    <property type="entry name" value="A-D-PHexomutase_C_sf"/>
</dbReference>
<dbReference type="GO" id="GO:0005634">
    <property type="term" value="C:nucleus"/>
    <property type="evidence" value="ECO:0007669"/>
    <property type="project" value="TreeGrafter"/>
</dbReference>
<dbReference type="GO" id="GO:0008270">
    <property type="term" value="F:zinc ion binding"/>
    <property type="evidence" value="ECO:0007669"/>
    <property type="project" value="InterPro"/>
</dbReference>
<reference evidence="13" key="1">
    <citation type="submission" date="2023-07" db="EMBL/GenBank/DDBJ databases">
        <authorList>
            <consortium name="AG Swart"/>
            <person name="Singh M."/>
            <person name="Singh A."/>
            <person name="Seah K."/>
            <person name="Emmerich C."/>
        </authorList>
    </citation>
    <scope>NUCLEOTIDE SEQUENCE</scope>
    <source>
        <strain evidence="13">DP1</strain>
    </source>
</reference>
<dbReference type="InterPro" id="IPR005846">
    <property type="entry name" value="A-D-PHexomutase_a/b/a-III"/>
</dbReference>
<protein>
    <recommendedName>
        <fullName evidence="12">CMP/dCMP-type deaminase domain-containing protein</fullName>
    </recommendedName>
</protein>
<evidence type="ECO:0000256" key="4">
    <source>
        <dbReference type="ARBA" id="ARBA00011738"/>
    </source>
</evidence>
<dbReference type="InterPro" id="IPR013171">
    <property type="entry name" value="Cyd/dCyd_deaminase_Zn-bd"/>
</dbReference>
<evidence type="ECO:0000256" key="7">
    <source>
        <dbReference type="ARBA" id="ARBA00022553"/>
    </source>
</evidence>
<dbReference type="Pfam" id="PF02879">
    <property type="entry name" value="PGM_PMM_II"/>
    <property type="match status" value="1"/>
</dbReference>
<accession>A0AAD2DCR1</accession>
<dbReference type="InterPro" id="IPR005843">
    <property type="entry name" value="A-D-PHexomutase_C"/>
</dbReference>
<dbReference type="SUPFAM" id="SSF55957">
    <property type="entry name" value="Phosphoglucomutase, C-terminal domain"/>
    <property type="match status" value="1"/>
</dbReference>
<dbReference type="GO" id="GO:0006006">
    <property type="term" value="P:glucose metabolic process"/>
    <property type="evidence" value="ECO:0007669"/>
    <property type="project" value="UniProtKB-KW"/>
</dbReference>
<dbReference type="CDD" id="cd01283">
    <property type="entry name" value="cytidine_deaminase"/>
    <property type="match status" value="1"/>
</dbReference>
<evidence type="ECO:0000313" key="14">
    <source>
        <dbReference type="Proteomes" id="UP001295684"/>
    </source>
</evidence>
<dbReference type="InterPro" id="IPR005844">
    <property type="entry name" value="A-D-PHexomutase_a/b/a-I"/>
</dbReference>
<evidence type="ECO:0000256" key="5">
    <source>
        <dbReference type="ARBA" id="ARBA00022490"/>
    </source>
</evidence>
<gene>
    <name evidence="13" type="ORF">ECRASSUSDP1_LOCUS29149</name>
</gene>
<evidence type="ECO:0000256" key="6">
    <source>
        <dbReference type="ARBA" id="ARBA00022526"/>
    </source>
</evidence>
<keyword evidence="8" id="KW-0479">Metal-binding</keyword>
<dbReference type="PANTHER" id="PTHR45745">
    <property type="entry name" value="PHOSPHOMANNOMUTASE 45A"/>
    <property type="match status" value="1"/>
</dbReference>
<dbReference type="InterPro" id="IPR016066">
    <property type="entry name" value="A-D-PHexomutase_CS"/>
</dbReference>
<evidence type="ECO:0000256" key="3">
    <source>
        <dbReference type="ARBA" id="ARBA00010231"/>
    </source>
</evidence>
<evidence type="ECO:0000256" key="2">
    <source>
        <dbReference type="ARBA" id="ARBA00004496"/>
    </source>
</evidence>
<dbReference type="InterPro" id="IPR016055">
    <property type="entry name" value="A-D-PHexomutase_a/b/a-I/II/III"/>
</dbReference>
<dbReference type="FunFam" id="3.40.120.10:FF:000035">
    <property type="entry name" value="Pgm3p"/>
    <property type="match status" value="1"/>
</dbReference>
<comment type="subcellular location">
    <subcellularLocation>
        <location evidence="2">Cytoplasm</location>
    </subcellularLocation>
</comment>
<dbReference type="InterPro" id="IPR016193">
    <property type="entry name" value="Cytidine_deaminase-like"/>
</dbReference>
<sequence length="752" mass="85474">MESCDPNPKLELLQAYGLSLGNVTQLNRFAMAESKQTKAEYSGVKIGAALMTEDSTIYTGQYIEDLIYDNSITAEDFAIYKAVAEGKTKFKAMSIYFENKDGNAEYTIPNGKWRQKIQEYGHFVLICCRSEEDYIVKSSSSLLPYSYIKFDAEKKLFFPNSEEISEVLDAAAYWLKIDHNETTRREVETMMHNEDITALKKAFCSRIAFGTAGLRGAMSAGYANMNYVTVQQTTQGLSKYLLEVFDEETCGKRGVVIGYDGRHNSFGFAHITAAVFKHFGIRTYLFDRMVCTPMVPYFVSRFKCVAGVMITASHNPKEDNGYKLYWENSAQIIPPHDKNIQESIEKNLELVDVSEYFNYFERKITYTADNFSGQTINRYITDIGKEYFINKRELNKSCPPITYTAMHGVGYKFIVKTMASLGFQTLNSVKEQIEPDPEFSTVAFPNPEEGKGALQLSMDQADKEDSRFILANDPDADRLAIAEKQEDGEWKIFKGDEIGAILANFLFQTHKRKGEDVSKFAMVASTVSSKLLQKMAEIEGFRFEETLTGFKWIANKAMELDDQGYHTIFSYEEAIGFCCGNLVRDKDGVCAAGVISQLYAQLCANEDKCGVMNEYLQNIYKKYGYFKTQNHYFRCYDPAKSKQIFDEMREGGYPEELGPYKIKTIRDLTAGYDNSKPENKPDLPISKSSQMITFTFENGAVITLRNSGTEPKLKYYCEYSDETPEKASEILDDLVTNHMIPTLLQPEKFDLV</sequence>
<comment type="cofactor">
    <cofactor evidence="1">
        <name>Mg(2+)</name>
        <dbReference type="ChEBI" id="CHEBI:18420"/>
    </cofactor>
</comment>
<dbReference type="Pfam" id="PF00408">
    <property type="entry name" value="PGM_PMM_IV"/>
    <property type="match status" value="1"/>
</dbReference>
<keyword evidence="5" id="KW-0963">Cytoplasm</keyword>
<dbReference type="GO" id="GO:0005737">
    <property type="term" value="C:cytoplasm"/>
    <property type="evidence" value="ECO:0007669"/>
    <property type="project" value="UniProtKB-SubCell"/>
</dbReference>
<dbReference type="Gene3D" id="3.40.120.10">
    <property type="entry name" value="Alpha-D-Glucose-1,6-Bisphosphate, subunit A, domain 3"/>
    <property type="match status" value="3"/>
</dbReference>
<dbReference type="GO" id="GO:0004126">
    <property type="term" value="F:cytidine deaminase activity"/>
    <property type="evidence" value="ECO:0007669"/>
    <property type="project" value="InterPro"/>
</dbReference>
<dbReference type="Pfam" id="PF02880">
    <property type="entry name" value="PGM_PMM_III"/>
    <property type="match status" value="1"/>
</dbReference>
<evidence type="ECO:0000256" key="11">
    <source>
        <dbReference type="ARBA" id="ARBA00023277"/>
    </source>
</evidence>